<dbReference type="PANTHER" id="PTHR46410:SF1">
    <property type="entry name" value="AT-RICH INTERACTIVE DOMAIN-CONTAINING PROTEIN 1"/>
    <property type="match status" value="1"/>
</dbReference>
<evidence type="ECO:0000313" key="4">
    <source>
        <dbReference type="Proteomes" id="UP000594263"/>
    </source>
</evidence>
<dbReference type="PANTHER" id="PTHR46410">
    <property type="entry name" value="AT-RICH INTERACTIVE DOMAIN-CONTAINING PROTEIN 2"/>
    <property type="match status" value="1"/>
</dbReference>
<feature type="region of interest" description="Disordered" evidence="1">
    <location>
        <begin position="1"/>
        <end position="20"/>
    </location>
</feature>
<evidence type="ECO:0000256" key="1">
    <source>
        <dbReference type="SAM" id="MobiDB-lite"/>
    </source>
</evidence>
<sequence length="811" mass="90354">MEGSNGSRRDRIRRKVKESRDVEEMRALFDQIISILCKNSIGGSGSGGGDDRDKVEPFPPLLSTGKGVDLFKLYQAVRARGGCIRVCRNGWWHRVAAELDVSDCSKRRLKPIYMKYLDELDRRVSEVLQVKKLKVGRGKSADEKLDLLSSQLIDVELKFVVFDKSWRRKGNGGAQVESKSNGVLFRGGLELDLKIMEFARKLSCYNGEKSIMSKKDSVEEAAIGRMVNEKDAEEMRRLLDQIISLMFKDSGVAGEKEVYPFPPAFSDGRAVDLFQLYEAVRVRGGFVSVCEEGLWDSVAADFSLGRGEEGCLTGIYLKYLTDLDSRVSELLKAEKSEVEGIAEDEKLDLSNLKVVEVLQSEVGGQVEHENNVISVPVESRGGDPELNSMIQKFARKLSGIGKKKKKKKKNAHGGGGKKKSHDNDEKSIKPKTVGFKRKRQSVDFMLKWVTRAAKRPMKYAADINGGNNGYYAQSLSARQVLSVKHPDGGKEKSLVQKEMTSFYDDDTSFGSKALGILRSSKRVSSVAKSLLEGGPDKVADSEDFNFKGFARGIRLDVENLNTLMKPDHPTDEAVKTVSLSASDIGFCWIVDVQAERHTSVGPGYQAEVPEWTGVVTESDSKWLGTRVWPSGNGEDGALVDLTSAGKVLPGSCSCEAPGSVTCVRFHVAEKRLELKRELGSVFYAWKFDQMGEEVSLMWTGGEEYRFAEIVRRNPTSEGKCFWDLAPRYLRRKTWSMLVSYYFNVFVLGRRSYQNRSTPAEIDSDDDDYEFGLLDGLFGEESTSVRESSQDCIESDKPESHTAGQVLISELE</sequence>
<protein>
    <recommendedName>
        <fullName evidence="2">ARID domain-containing protein</fullName>
    </recommendedName>
</protein>
<dbReference type="EnsemblPlants" id="Kaladp0095s0263.1.v1.1">
    <property type="protein sequence ID" value="Kaladp0095s0263.1.v1.1"/>
    <property type="gene ID" value="Kaladp0095s0263.v1.1"/>
</dbReference>
<dbReference type="AlphaFoldDB" id="A0A7N0V001"/>
<feature type="domain" description="ARID" evidence="2">
    <location>
        <begin position="22"/>
        <end position="125"/>
    </location>
</feature>
<dbReference type="InterPro" id="IPR036431">
    <property type="entry name" value="ARID_dom_sf"/>
</dbReference>
<feature type="region of interest" description="Disordered" evidence="1">
    <location>
        <begin position="780"/>
        <end position="811"/>
    </location>
</feature>
<organism evidence="3 4">
    <name type="scientific">Kalanchoe fedtschenkoi</name>
    <name type="common">Lavender scallops</name>
    <name type="synonym">South American air plant</name>
    <dbReference type="NCBI Taxonomy" id="63787"/>
    <lineage>
        <taxon>Eukaryota</taxon>
        <taxon>Viridiplantae</taxon>
        <taxon>Streptophyta</taxon>
        <taxon>Embryophyta</taxon>
        <taxon>Tracheophyta</taxon>
        <taxon>Spermatophyta</taxon>
        <taxon>Magnoliopsida</taxon>
        <taxon>eudicotyledons</taxon>
        <taxon>Gunneridae</taxon>
        <taxon>Pentapetalae</taxon>
        <taxon>Saxifragales</taxon>
        <taxon>Crassulaceae</taxon>
        <taxon>Kalanchoe</taxon>
    </lineage>
</organism>
<feature type="compositionally biased region" description="Polar residues" evidence="1">
    <location>
        <begin position="780"/>
        <end position="791"/>
    </location>
</feature>
<dbReference type="GO" id="GO:0003677">
    <property type="term" value="F:DNA binding"/>
    <property type="evidence" value="ECO:0007669"/>
    <property type="project" value="InterPro"/>
</dbReference>
<dbReference type="OMA" id="HGICDSA"/>
<dbReference type="Gramene" id="Kaladp0095s0263.1.v1.1">
    <property type="protein sequence ID" value="Kaladp0095s0263.1.v1.1"/>
    <property type="gene ID" value="Kaladp0095s0263.v1.1"/>
</dbReference>
<dbReference type="InterPro" id="IPR001606">
    <property type="entry name" value="ARID_dom"/>
</dbReference>
<dbReference type="CDD" id="cd16100">
    <property type="entry name" value="ARID"/>
    <property type="match status" value="2"/>
</dbReference>
<accession>A0A7N0V001</accession>
<proteinExistence type="predicted"/>
<dbReference type="Gene3D" id="1.10.150.60">
    <property type="entry name" value="ARID DNA-binding domain"/>
    <property type="match status" value="2"/>
</dbReference>
<dbReference type="SUPFAM" id="SSF46774">
    <property type="entry name" value="ARID-like"/>
    <property type="match status" value="2"/>
</dbReference>
<reference evidence="3" key="1">
    <citation type="submission" date="2021-01" db="UniProtKB">
        <authorList>
            <consortium name="EnsemblPlants"/>
        </authorList>
    </citation>
    <scope>IDENTIFICATION</scope>
</reference>
<dbReference type="PROSITE" id="PS51011">
    <property type="entry name" value="ARID"/>
    <property type="match status" value="2"/>
</dbReference>
<dbReference type="SMART" id="SM01014">
    <property type="entry name" value="ARID"/>
    <property type="match status" value="2"/>
</dbReference>
<evidence type="ECO:0000313" key="3">
    <source>
        <dbReference type="EnsemblPlants" id="Kaladp0095s0263.1.v1.1"/>
    </source>
</evidence>
<evidence type="ECO:0000259" key="2">
    <source>
        <dbReference type="PROSITE" id="PS51011"/>
    </source>
</evidence>
<feature type="compositionally biased region" description="Basic residues" evidence="1">
    <location>
        <begin position="401"/>
        <end position="420"/>
    </location>
</feature>
<feature type="region of interest" description="Disordered" evidence="1">
    <location>
        <begin position="400"/>
        <end position="433"/>
    </location>
</feature>
<feature type="domain" description="ARID" evidence="2">
    <location>
        <begin position="232"/>
        <end position="328"/>
    </location>
</feature>
<dbReference type="Proteomes" id="UP000594263">
    <property type="component" value="Unplaced"/>
</dbReference>
<dbReference type="SMART" id="SM00501">
    <property type="entry name" value="BRIGHT"/>
    <property type="match status" value="2"/>
</dbReference>
<dbReference type="Pfam" id="PF01388">
    <property type="entry name" value="ARID"/>
    <property type="match status" value="2"/>
</dbReference>
<name>A0A7N0V001_KALFE</name>
<keyword evidence="4" id="KW-1185">Reference proteome</keyword>